<feature type="region of interest" description="Disordered" evidence="1">
    <location>
        <begin position="681"/>
        <end position="719"/>
    </location>
</feature>
<dbReference type="SUPFAM" id="SSF57667">
    <property type="entry name" value="beta-beta-alpha zinc fingers"/>
    <property type="match status" value="1"/>
</dbReference>
<feature type="domain" description="C2H2-type" evidence="2">
    <location>
        <begin position="56"/>
        <end position="78"/>
    </location>
</feature>
<reference evidence="3" key="1">
    <citation type="submission" date="2025-08" db="UniProtKB">
        <authorList>
            <consortium name="Ensembl"/>
        </authorList>
    </citation>
    <scope>IDENTIFICATION</scope>
</reference>
<dbReference type="GeneID" id="103022214"/>
<feature type="compositionally biased region" description="Basic residues" evidence="1">
    <location>
        <begin position="979"/>
        <end position="998"/>
    </location>
</feature>
<dbReference type="OMA" id="FKCKVAT"/>
<evidence type="ECO:0000259" key="2">
    <source>
        <dbReference type="SMART" id="SM00355"/>
    </source>
</evidence>
<dbReference type="Ensembl" id="ENSAMXT00005035325.1">
    <property type="protein sequence ID" value="ENSAMXP00005032312.1"/>
    <property type="gene ID" value="ENSAMXG00005015769.1"/>
</dbReference>
<feature type="domain" description="C2H2-type" evidence="2">
    <location>
        <begin position="29"/>
        <end position="51"/>
    </location>
</feature>
<feature type="region of interest" description="Disordered" evidence="1">
    <location>
        <begin position="434"/>
        <end position="460"/>
    </location>
</feature>
<dbReference type="KEGG" id="amex:103022214"/>
<proteinExistence type="predicted"/>
<accession>A0A8B9K7Z2</accession>
<evidence type="ECO:0000256" key="1">
    <source>
        <dbReference type="SAM" id="MobiDB-lite"/>
    </source>
</evidence>
<dbReference type="OrthoDB" id="8069632at2759"/>
<dbReference type="InterPro" id="IPR036236">
    <property type="entry name" value="Znf_C2H2_sf"/>
</dbReference>
<dbReference type="InterPro" id="IPR013087">
    <property type="entry name" value="Znf_C2H2_type"/>
</dbReference>
<sequence length="1108" mass="120825">MSSEGLQQNFIWFVQNKCKEVAKDFNKRLCCEKCRFSTKDIELFERHVANHEEVTFTCTLCNHVSYSRVESQRHSVTHKGAFPYRCNWCPYGAVRRDYMVKHIQRIHGKPASGSFTTNFALPTAKGEHLAQQQTADLCPATSRTLTEPVQNVNLSHTAGNVFSVLPSASQPRTTAPYLVVGPVEQTTSNQTHVISNTTAQSVTSATCILPVTKAVGTPYSVASTSHTMSKAQTHGIINPPNFAKNEVLFRLGGKISAGIAPTLSAIPRVHVSVPADRTSQQKVGPTAEKTVIQSKTATNNQVICLSADHSVQQNTFVQSQAGPTAEKTVIQSNTFANSQVICLSANHGIQQKPMFQSQVGATMEKIILQSKAAPNNVIDLEAGNNTHLKTLLNNPVALLGQRDLEARNVPANLLAQRTANSGVARNIPVTHAVQRSAPTGPYPSSPVERFGQGAPSFTNRRKTRPNILVKTHPNVLVKPPEKLPPSTQSNMQVEMLSTLNQPIQHNKPLTVSCPEEITIPAGCLVELVEVKNGAGGRELELRVVPQQPSGPQLGGSKCTTVDSSRLSFKCKVATDDRQQRSSSQTNILPEPRFKGVHRKEPSTVTVDLNVKDEPDVIEQVTCSKITVTPTPGPLSGRFHGVSRSVASESHKVTQQPSTGHKNTAKATDLVTQVQPVHIRGHTMPKSAGNKNAAVKDLGCNPNSLQTSKRNKHGNVEPNGQGFPVISSVFSLCPSPNAAPTGIRTKVGVLGEPAVGVQASRDSGSKGSVENFNNSVVCRKDLKTEEDTRLLTDNIQKPGQKLKKRKECVLEDTKVPAKFDNDNKSFQPSLNVLKSTTIPEVCGPSADALRTAAFPDQLKGEKLLSESIFSTPSSSLLENSFPEQREGQLTLAMNPTVALPRIPSLDFYSLLESAKIVPEKAVSEESITARPVLCCTSNQQNMQGRAIKLILKRKRSETENKDLGQDQHPFLASFHIQPSSKKRKKEKKRKKKHKSSKATLKRHEVLVNGKVRKLWLTPLKEDQLVKGPAPNQPVVVLNHPNPLFQVDNVSVQDYGWVACSPSPHTQPETTPDKLVNQCPSLKMKLKKVEGQTYQVTELVLKGVSERTIA</sequence>
<name>A0A8B9K7Z2_ASTMX</name>
<evidence type="ECO:0000313" key="4">
    <source>
        <dbReference type="Proteomes" id="UP000694621"/>
    </source>
</evidence>
<feature type="domain" description="C2H2-type" evidence="2">
    <location>
        <begin position="84"/>
        <end position="107"/>
    </location>
</feature>
<dbReference type="Gene3D" id="3.30.160.60">
    <property type="entry name" value="Classic Zinc Finger"/>
    <property type="match status" value="1"/>
</dbReference>
<dbReference type="SMART" id="SM00355">
    <property type="entry name" value="ZnF_C2H2"/>
    <property type="match status" value="3"/>
</dbReference>
<dbReference type="AlphaFoldDB" id="A0A8B9K7Z2"/>
<organism evidence="3 4">
    <name type="scientific">Astyanax mexicanus</name>
    <name type="common">Blind cave fish</name>
    <name type="synonym">Astyanax fasciatus mexicanus</name>
    <dbReference type="NCBI Taxonomy" id="7994"/>
    <lineage>
        <taxon>Eukaryota</taxon>
        <taxon>Metazoa</taxon>
        <taxon>Chordata</taxon>
        <taxon>Craniata</taxon>
        <taxon>Vertebrata</taxon>
        <taxon>Euteleostomi</taxon>
        <taxon>Actinopterygii</taxon>
        <taxon>Neopterygii</taxon>
        <taxon>Teleostei</taxon>
        <taxon>Ostariophysi</taxon>
        <taxon>Characiformes</taxon>
        <taxon>Characoidei</taxon>
        <taxon>Acestrorhamphidae</taxon>
        <taxon>Acestrorhamphinae</taxon>
        <taxon>Astyanax</taxon>
    </lineage>
</organism>
<feature type="region of interest" description="Disordered" evidence="1">
    <location>
        <begin position="957"/>
        <end position="998"/>
    </location>
</feature>
<dbReference type="Proteomes" id="UP000694621">
    <property type="component" value="Unplaced"/>
</dbReference>
<evidence type="ECO:0000313" key="3">
    <source>
        <dbReference type="Ensembl" id="ENSAMXP00005032312.1"/>
    </source>
</evidence>
<protein>
    <recommendedName>
        <fullName evidence="2">C2H2-type domain-containing protein</fullName>
    </recommendedName>
</protein>